<feature type="transmembrane region" description="Helical" evidence="13">
    <location>
        <begin position="292"/>
        <end position="320"/>
    </location>
</feature>
<evidence type="ECO:0000256" key="6">
    <source>
        <dbReference type="ARBA" id="ARBA00022596"/>
    </source>
</evidence>
<feature type="transmembrane region" description="Helical" evidence="13">
    <location>
        <begin position="422"/>
        <end position="448"/>
    </location>
</feature>
<keyword evidence="9" id="KW-0406">Ion transport</keyword>
<protein>
    <recommendedName>
        <fullName evidence="13">Nickel/cobalt efflux system</fullName>
    </recommendedName>
</protein>
<keyword evidence="3" id="KW-0171">Cobalt transport</keyword>
<name>A0A5R8Y3W5_9BACT</name>
<keyword evidence="15" id="KW-1185">Reference proteome</keyword>
<dbReference type="InterPro" id="IPR018247">
    <property type="entry name" value="EF_Hand_1_Ca_BS"/>
</dbReference>
<dbReference type="GO" id="GO:0006824">
    <property type="term" value="P:cobalt ion transport"/>
    <property type="evidence" value="ECO:0007669"/>
    <property type="project" value="UniProtKB-KW"/>
</dbReference>
<keyword evidence="11 13" id="KW-0472">Membrane</keyword>
<dbReference type="GO" id="GO:0032025">
    <property type="term" value="P:response to cobalt ion"/>
    <property type="evidence" value="ECO:0007669"/>
    <property type="project" value="TreeGrafter"/>
</dbReference>
<dbReference type="InterPro" id="IPR051224">
    <property type="entry name" value="NiCoT_RcnA"/>
</dbReference>
<feature type="transmembrane region" description="Helical" evidence="13">
    <location>
        <begin position="332"/>
        <end position="350"/>
    </location>
</feature>
<reference evidence="14 15" key="1">
    <citation type="submission" date="2019-05" db="EMBL/GenBank/DDBJ databases">
        <title>Arcobacter sp. nov., isolated from sea sediment.</title>
        <authorList>
            <person name="Kim W."/>
        </authorList>
    </citation>
    <scope>NUCLEOTIDE SEQUENCE [LARGE SCALE GENOMIC DNA]</scope>
    <source>
        <strain evidence="14 15">CAU 1517</strain>
    </source>
</reference>
<dbReference type="GO" id="GO:0010045">
    <property type="term" value="P:response to nickel cation"/>
    <property type="evidence" value="ECO:0007669"/>
    <property type="project" value="TreeGrafter"/>
</dbReference>
<gene>
    <name evidence="14" type="ORF">FDK22_01925</name>
</gene>
<evidence type="ECO:0000313" key="14">
    <source>
        <dbReference type="EMBL" id="TLP40799.1"/>
    </source>
</evidence>
<dbReference type="RefSeq" id="WP_138151201.1">
    <property type="nucleotide sequence ID" value="NZ_VANU01000001.1"/>
</dbReference>
<dbReference type="AlphaFoldDB" id="A0A5R8Y3W5"/>
<evidence type="ECO:0000256" key="5">
    <source>
        <dbReference type="ARBA" id="ARBA00022475"/>
    </source>
</evidence>
<dbReference type="EMBL" id="VANU01000001">
    <property type="protein sequence ID" value="TLP40799.1"/>
    <property type="molecule type" value="Genomic_DNA"/>
</dbReference>
<evidence type="ECO:0000256" key="1">
    <source>
        <dbReference type="ARBA" id="ARBA00002510"/>
    </source>
</evidence>
<dbReference type="Proteomes" id="UP000308901">
    <property type="component" value="Unassembled WGS sequence"/>
</dbReference>
<feature type="transmembrane region" description="Helical" evidence="13">
    <location>
        <begin position="395"/>
        <end position="416"/>
    </location>
</feature>
<evidence type="ECO:0000256" key="12">
    <source>
        <dbReference type="ARBA" id="ARBA00023285"/>
    </source>
</evidence>
<evidence type="ECO:0000256" key="4">
    <source>
        <dbReference type="ARBA" id="ARBA00022448"/>
    </source>
</evidence>
<comment type="similarity">
    <text evidence="13">Belongs to the NiCoT transporter (TC 2.A.52) family.</text>
</comment>
<dbReference type="GO" id="GO:0015099">
    <property type="term" value="F:nickel cation transmembrane transporter activity"/>
    <property type="evidence" value="ECO:0007669"/>
    <property type="project" value="UniProtKB-UniRule"/>
</dbReference>
<evidence type="ECO:0000256" key="8">
    <source>
        <dbReference type="ARBA" id="ARBA00022989"/>
    </source>
</evidence>
<sequence length="486" mass="55264">MQNLISKIFIFLTLFTHTLFGCALCTIYSPETKVSIKVQADEHKIKTAEITWVLSKEFTNMLKEVYDTNQNNYLDKNELIPVEQSLLDYIVPRNYLTHISYDKIINKEKSLKADVIKKKSYIKNSLLHFNYVLNLDYDLDKEKILYLNIDDKENYFILLLVKNSVKIDAPFDVKKMVDRKSVVFYLDGVLKDEKLQEDEPKEQEVIESNIDETKKLEKLDEPKQQKEETYLAKFSNKVKEYLIKIENGDNYALFILLGISFLYGIIHALGPGHGKSLAFSYFLANKSSFRKAFFISQASAFIHIVGALVLVVVSVFILQSVLNNFVNDSVEILTKISAFMIIALAAFILYNKIVKKSCACSSCCSASASQTNSMWSTTKPKNTTKLKANFMKKDLYFVLTAGLIPCPGTVILFIYAFMLKTYFAVILASIFISLGMGLVIFASSFLGVSVQKVSEKSHKLTNFLEYLSPVVMFLLGILLFLNAQMV</sequence>
<evidence type="ECO:0000256" key="7">
    <source>
        <dbReference type="ARBA" id="ARBA00022692"/>
    </source>
</evidence>
<evidence type="ECO:0000256" key="10">
    <source>
        <dbReference type="ARBA" id="ARBA00023112"/>
    </source>
</evidence>
<evidence type="ECO:0000256" key="3">
    <source>
        <dbReference type="ARBA" id="ARBA00022426"/>
    </source>
</evidence>
<feature type="transmembrane region" description="Helical" evidence="13">
    <location>
        <begin position="460"/>
        <end position="481"/>
    </location>
</feature>
<comment type="caution">
    <text evidence="14">The sequence shown here is derived from an EMBL/GenBank/DDBJ whole genome shotgun (WGS) entry which is preliminary data.</text>
</comment>
<comment type="subcellular location">
    <subcellularLocation>
        <location evidence="2 13">Cell membrane</location>
        <topology evidence="2 13">Multi-pass membrane protein</topology>
    </subcellularLocation>
</comment>
<dbReference type="PANTHER" id="PTHR40659:SF1">
    <property type="entry name" value="NICKEL_COBALT EFFLUX SYSTEM RCNA"/>
    <property type="match status" value="1"/>
</dbReference>
<proteinExistence type="inferred from homology"/>
<dbReference type="PROSITE" id="PS51257">
    <property type="entry name" value="PROKAR_LIPOPROTEIN"/>
    <property type="match status" value="1"/>
</dbReference>
<dbReference type="Pfam" id="PF03824">
    <property type="entry name" value="NicO"/>
    <property type="match status" value="1"/>
</dbReference>
<keyword evidence="6" id="KW-0533">Nickel</keyword>
<dbReference type="PROSITE" id="PS00018">
    <property type="entry name" value="EF_HAND_1"/>
    <property type="match status" value="1"/>
</dbReference>
<keyword evidence="4 13" id="KW-0813">Transport</keyword>
<dbReference type="GO" id="GO:0005886">
    <property type="term" value="C:plasma membrane"/>
    <property type="evidence" value="ECO:0007669"/>
    <property type="project" value="UniProtKB-SubCell"/>
</dbReference>
<comment type="function">
    <text evidence="1">Efflux system for nickel and cobalt.</text>
</comment>
<dbReference type="OrthoDB" id="9812956at2"/>
<keyword evidence="12" id="KW-0170">Cobalt</keyword>
<evidence type="ECO:0000256" key="9">
    <source>
        <dbReference type="ARBA" id="ARBA00023065"/>
    </source>
</evidence>
<keyword evidence="8 13" id="KW-1133">Transmembrane helix</keyword>
<evidence type="ECO:0000256" key="13">
    <source>
        <dbReference type="RuleBase" id="RU362101"/>
    </source>
</evidence>
<evidence type="ECO:0000256" key="11">
    <source>
        <dbReference type="ARBA" id="ARBA00023136"/>
    </source>
</evidence>
<accession>A0A5R8Y3W5</accession>
<keyword evidence="5" id="KW-1003">Cell membrane</keyword>
<evidence type="ECO:0000256" key="2">
    <source>
        <dbReference type="ARBA" id="ARBA00004651"/>
    </source>
</evidence>
<keyword evidence="7 13" id="KW-0812">Transmembrane</keyword>
<organism evidence="14 15">
    <name type="scientific">Arcobacter arenosus</name>
    <dbReference type="NCBI Taxonomy" id="2576037"/>
    <lineage>
        <taxon>Bacteria</taxon>
        <taxon>Pseudomonadati</taxon>
        <taxon>Campylobacterota</taxon>
        <taxon>Epsilonproteobacteria</taxon>
        <taxon>Campylobacterales</taxon>
        <taxon>Arcobacteraceae</taxon>
        <taxon>Arcobacter</taxon>
    </lineage>
</organism>
<dbReference type="GO" id="GO:0046583">
    <property type="term" value="F:monoatomic cation efflux transmembrane transporter activity"/>
    <property type="evidence" value="ECO:0007669"/>
    <property type="project" value="TreeGrafter"/>
</dbReference>
<dbReference type="PANTHER" id="PTHR40659">
    <property type="entry name" value="NICKEL/COBALT EFFLUX SYSTEM RCNA"/>
    <property type="match status" value="1"/>
</dbReference>
<keyword evidence="10" id="KW-0921">Nickel transport</keyword>
<evidence type="ECO:0000313" key="15">
    <source>
        <dbReference type="Proteomes" id="UP000308901"/>
    </source>
</evidence>
<dbReference type="InterPro" id="IPR011541">
    <property type="entry name" value="Ni/Co_transpt_high_affinity"/>
</dbReference>
<feature type="transmembrane region" description="Helical" evidence="13">
    <location>
        <begin position="251"/>
        <end position="271"/>
    </location>
</feature>